<dbReference type="PANTHER" id="PTHR12110:SF41">
    <property type="entry name" value="INOSOSE DEHYDRATASE"/>
    <property type="match status" value="1"/>
</dbReference>
<dbReference type="Pfam" id="PF01261">
    <property type="entry name" value="AP_endonuc_2"/>
    <property type="match status" value="1"/>
</dbReference>
<keyword evidence="2" id="KW-0413">Isomerase</keyword>
<feature type="domain" description="Xylose isomerase-like TIM barrel" evidence="1">
    <location>
        <begin position="80"/>
        <end position="308"/>
    </location>
</feature>
<keyword evidence="3" id="KW-1185">Reference proteome</keyword>
<name>A0A4V2Z2X6_9BACT</name>
<dbReference type="SUPFAM" id="SSF51658">
    <property type="entry name" value="Xylose isomerase-like"/>
    <property type="match status" value="1"/>
</dbReference>
<evidence type="ECO:0000313" key="3">
    <source>
        <dbReference type="Proteomes" id="UP000294850"/>
    </source>
</evidence>
<dbReference type="PANTHER" id="PTHR12110">
    <property type="entry name" value="HYDROXYPYRUVATE ISOMERASE"/>
    <property type="match status" value="1"/>
</dbReference>
<dbReference type="Gene3D" id="3.20.20.150">
    <property type="entry name" value="Divalent-metal-dependent TIM barrel enzymes"/>
    <property type="match status" value="1"/>
</dbReference>
<evidence type="ECO:0000313" key="2">
    <source>
        <dbReference type="EMBL" id="TDE10548.1"/>
    </source>
</evidence>
<proteinExistence type="predicted"/>
<dbReference type="InterPro" id="IPR036237">
    <property type="entry name" value="Xyl_isomerase-like_sf"/>
</dbReference>
<reference evidence="2 3" key="1">
    <citation type="submission" date="2019-03" db="EMBL/GenBank/DDBJ databases">
        <title>Dyadobacter AR-3-6 sp. nov., isolated from arctic soil.</title>
        <authorList>
            <person name="Chaudhary D.K."/>
        </authorList>
    </citation>
    <scope>NUCLEOTIDE SEQUENCE [LARGE SCALE GENOMIC DNA]</scope>
    <source>
        <strain evidence="2 3">AR-3-6</strain>
    </source>
</reference>
<evidence type="ECO:0000259" key="1">
    <source>
        <dbReference type="Pfam" id="PF01261"/>
    </source>
</evidence>
<dbReference type="EMBL" id="SMFL01000015">
    <property type="protein sequence ID" value="TDE10548.1"/>
    <property type="molecule type" value="Genomic_DNA"/>
</dbReference>
<organism evidence="2 3">
    <name type="scientific">Dyadobacter psychrotolerans</name>
    <dbReference type="NCBI Taxonomy" id="2541721"/>
    <lineage>
        <taxon>Bacteria</taxon>
        <taxon>Pseudomonadati</taxon>
        <taxon>Bacteroidota</taxon>
        <taxon>Cytophagia</taxon>
        <taxon>Cytophagales</taxon>
        <taxon>Spirosomataceae</taxon>
        <taxon>Dyadobacter</taxon>
    </lineage>
</organism>
<dbReference type="OrthoDB" id="927165at2"/>
<dbReference type="Proteomes" id="UP000294850">
    <property type="component" value="Unassembled WGS sequence"/>
</dbReference>
<gene>
    <name evidence="2" type="ORF">E0F88_28105</name>
</gene>
<accession>A0A4V2Z2X6</accession>
<comment type="caution">
    <text evidence="2">The sequence shown here is derived from an EMBL/GenBank/DDBJ whole genome shotgun (WGS) entry which is preliminary data.</text>
</comment>
<dbReference type="GO" id="GO:0016853">
    <property type="term" value="F:isomerase activity"/>
    <property type="evidence" value="ECO:0007669"/>
    <property type="project" value="UniProtKB-KW"/>
</dbReference>
<dbReference type="InterPro" id="IPR013022">
    <property type="entry name" value="Xyl_isomerase-like_TIM-brl"/>
</dbReference>
<protein>
    <submittedName>
        <fullName evidence="2">Sugar phosphate isomerase/epimerase</fullName>
    </submittedName>
</protein>
<sequence length="328" mass="37129">MGSGKGTVCGQQCCQRITGFSFGKKRVDPLNLKLMKELLLCLIFVFSAKTGFTQKVTNDFFTLHNIIRGDSVYNTFDKQVELIKKAGFAGVEINQTESFEGMKAALDKNNFTGSYFYVKLRLDEPHVDPKLRLYIQQLKGSKTIIAPFILNDSKKFKPSSREADTLVIKLVREIGEWAKASGLQVAIYPHLGYYVERTDHALELVKKINQKNVGLTFNLCHWLATTTAEERSDLNPHLNELKPYLKMITISGANDVFSQQKNVWEDYILPLGKGSFDTYGMVKYLVKDLGFKAPIGVQCYNIKGDKPELIKITTAAWKDYKVRIETGK</sequence>
<dbReference type="AlphaFoldDB" id="A0A4V2Z2X6"/>
<dbReference type="InterPro" id="IPR050312">
    <property type="entry name" value="IolE/XylAMocC-like"/>
</dbReference>